<sequence length="57" mass="6304">MTNGCSLAEGVKVPSKLTEKEDDFNFGANDHQIPPMLPSWQVIPPQLPVQQNASNRQ</sequence>
<dbReference type="RefSeq" id="WP_158521190.1">
    <property type="nucleotide sequence ID" value="NZ_CP017641.1"/>
</dbReference>
<dbReference type="Proteomes" id="UP000187735">
    <property type="component" value="Chromosome"/>
</dbReference>
<dbReference type="EMBL" id="CP017641">
    <property type="protein sequence ID" value="APZ96398.1"/>
    <property type="molecule type" value="Genomic_DNA"/>
</dbReference>
<reference evidence="1 2" key="1">
    <citation type="journal article" date="2016" name="Front. Microbiol.">
        <title>Fuerstia marisgermanicae gen. nov., sp. nov., an Unusual Member of the Phylum Planctomycetes from the German Wadden Sea.</title>
        <authorList>
            <person name="Kohn T."/>
            <person name="Heuer A."/>
            <person name="Jogler M."/>
            <person name="Vollmers J."/>
            <person name="Boedeker C."/>
            <person name="Bunk B."/>
            <person name="Rast P."/>
            <person name="Borchert D."/>
            <person name="Glockner I."/>
            <person name="Freese H.M."/>
            <person name="Klenk H.P."/>
            <person name="Overmann J."/>
            <person name="Kaster A.K."/>
            <person name="Rohde M."/>
            <person name="Wiegand S."/>
            <person name="Jogler C."/>
        </authorList>
    </citation>
    <scope>NUCLEOTIDE SEQUENCE [LARGE SCALE GENOMIC DNA]</scope>
    <source>
        <strain evidence="1 2">NH11</strain>
    </source>
</reference>
<accession>A0A1P8WQU1</accession>
<proteinExistence type="predicted"/>
<organism evidence="1 2">
    <name type="scientific">Fuerstiella marisgermanici</name>
    <dbReference type="NCBI Taxonomy" id="1891926"/>
    <lineage>
        <taxon>Bacteria</taxon>
        <taxon>Pseudomonadati</taxon>
        <taxon>Planctomycetota</taxon>
        <taxon>Planctomycetia</taxon>
        <taxon>Planctomycetales</taxon>
        <taxon>Planctomycetaceae</taxon>
        <taxon>Fuerstiella</taxon>
    </lineage>
</organism>
<gene>
    <name evidence="1" type="ORF">Fuma_06067</name>
</gene>
<evidence type="ECO:0000313" key="2">
    <source>
        <dbReference type="Proteomes" id="UP000187735"/>
    </source>
</evidence>
<protein>
    <submittedName>
        <fullName evidence="1">Uncharacterized protein</fullName>
    </submittedName>
</protein>
<evidence type="ECO:0000313" key="1">
    <source>
        <dbReference type="EMBL" id="APZ96398.1"/>
    </source>
</evidence>
<keyword evidence="2" id="KW-1185">Reference proteome</keyword>
<dbReference type="AlphaFoldDB" id="A0A1P8WQU1"/>
<name>A0A1P8WQU1_9PLAN</name>
<dbReference type="KEGG" id="fmr:Fuma_06067"/>